<reference evidence="8 9" key="1">
    <citation type="journal article" date="2015" name="Genome Announc.">
        <title>Virulence Factor Genes Detected in the Complete Genome Sequence of Corynebacterium uterequi DSM 45634, Isolated from the Uterus of a Maiden Mare.</title>
        <authorList>
            <person name="Ruckert C."/>
            <person name="Kriete M."/>
            <person name="Jaenicke S."/>
            <person name="Winkler A."/>
            <person name="Tauch A."/>
        </authorList>
    </citation>
    <scope>NUCLEOTIDE SEQUENCE [LARGE SCALE GENOMIC DNA]</scope>
    <source>
        <strain evidence="8 9">DSM 45634</strain>
    </source>
</reference>
<evidence type="ECO:0000259" key="7">
    <source>
        <dbReference type="PROSITE" id="PS51093"/>
    </source>
</evidence>
<dbReference type="KEGG" id="cut:CUTER_02175"/>
<organism evidence="8 9">
    <name type="scientific">Corynebacterium uterequi</name>
    <dbReference type="NCBI Taxonomy" id="1072256"/>
    <lineage>
        <taxon>Bacteria</taxon>
        <taxon>Bacillati</taxon>
        <taxon>Actinomycetota</taxon>
        <taxon>Actinomycetes</taxon>
        <taxon>Mycobacteriales</taxon>
        <taxon>Corynebacteriaceae</taxon>
        <taxon>Corynebacterium</taxon>
    </lineage>
</organism>
<keyword evidence="5" id="KW-0598">Phosphotransferase system</keyword>
<gene>
    <name evidence="8" type="ORF">CUTER_02175</name>
</gene>
<dbReference type="Pfam" id="PF00358">
    <property type="entry name" value="PTS_EIIA_1"/>
    <property type="match status" value="1"/>
</dbReference>
<dbReference type="GO" id="GO:0009401">
    <property type="term" value="P:phosphoenolpyruvate-dependent sugar phosphotransferase system"/>
    <property type="evidence" value="ECO:0007669"/>
    <property type="project" value="UniProtKB-KW"/>
</dbReference>
<dbReference type="PATRIC" id="fig|1072256.5.peg.430"/>
<evidence type="ECO:0000313" key="9">
    <source>
        <dbReference type="Proteomes" id="UP000035548"/>
    </source>
</evidence>
<dbReference type="InterPro" id="IPR050890">
    <property type="entry name" value="PTS_EIIA_component"/>
</dbReference>
<dbReference type="SUPFAM" id="SSF51261">
    <property type="entry name" value="Duplicated hybrid motif"/>
    <property type="match status" value="1"/>
</dbReference>
<keyword evidence="4 8" id="KW-0808">Transferase</keyword>
<reference evidence="9" key="2">
    <citation type="submission" date="2015-05" db="EMBL/GenBank/DDBJ databases">
        <title>Complete genome sequence of Corynebacterium uterequi DSM 45634, isolated from the uterus of a maiden mare.</title>
        <authorList>
            <person name="Ruckert C."/>
            <person name="Albersmeier A."/>
            <person name="Winkler A."/>
            <person name="Tauch A."/>
        </authorList>
    </citation>
    <scope>NUCLEOTIDE SEQUENCE [LARGE SCALE GENOMIC DNA]</scope>
    <source>
        <strain evidence="9">DSM 45634</strain>
    </source>
</reference>
<protein>
    <submittedName>
        <fullName evidence="8">PTS system, glucose subfamily, IIA component</fullName>
        <ecNumber evidence="8">2.7.1.69</ecNumber>
    </submittedName>
</protein>
<dbReference type="STRING" id="1072256.CUTER_02175"/>
<evidence type="ECO:0000256" key="4">
    <source>
        <dbReference type="ARBA" id="ARBA00022679"/>
    </source>
</evidence>
<dbReference type="NCBIfam" id="TIGR00830">
    <property type="entry name" value="PTBA"/>
    <property type="match status" value="1"/>
</dbReference>
<dbReference type="EC" id="2.7.1.69" evidence="8"/>
<name>A0A0G3HCL5_9CORY</name>
<evidence type="ECO:0000313" key="8">
    <source>
        <dbReference type="EMBL" id="AKK10450.1"/>
    </source>
</evidence>
<dbReference type="InterPro" id="IPR011055">
    <property type="entry name" value="Dup_hybrid_motif"/>
</dbReference>
<dbReference type="InterPro" id="IPR001127">
    <property type="entry name" value="PTS_EIIA_1_perm"/>
</dbReference>
<dbReference type="EMBL" id="CP011546">
    <property type="protein sequence ID" value="AKK10450.1"/>
    <property type="molecule type" value="Genomic_DNA"/>
</dbReference>
<dbReference type="RefSeq" id="WP_047259035.1">
    <property type="nucleotide sequence ID" value="NZ_CP011546.1"/>
</dbReference>
<dbReference type="GO" id="GO:0016301">
    <property type="term" value="F:kinase activity"/>
    <property type="evidence" value="ECO:0007669"/>
    <property type="project" value="UniProtKB-KW"/>
</dbReference>
<proteinExistence type="predicted"/>
<dbReference type="PROSITE" id="PS00371">
    <property type="entry name" value="PTS_EIIA_TYPE_1_HIS"/>
    <property type="match status" value="1"/>
</dbReference>
<evidence type="ECO:0000256" key="6">
    <source>
        <dbReference type="ARBA" id="ARBA00022777"/>
    </source>
</evidence>
<dbReference type="GO" id="GO:0005737">
    <property type="term" value="C:cytoplasm"/>
    <property type="evidence" value="ECO:0007669"/>
    <property type="project" value="UniProtKB-SubCell"/>
</dbReference>
<keyword evidence="6" id="KW-0418">Kinase</keyword>
<evidence type="ECO:0000256" key="1">
    <source>
        <dbReference type="ARBA" id="ARBA00004496"/>
    </source>
</evidence>
<dbReference type="Proteomes" id="UP000035548">
    <property type="component" value="Chromosome"/>
</dbReference>
<evidence type="ECO:0000256" key="3">
    <source>
        <dbReference type="ARBA" id="ARBA00022597"/>
    </source>
</evidence>
<keyword evidence="2" id="KW-0813">Transport</keyword>
<dbReference type="AlphaFoldDB" id="A0A0G3HCL5"/>
<feature type="domain" description="PTS EIIA type-1" evidence="7">
    <location>
        <begin position="30"/>
        <end position="138"/>
    </location>
</feature>
<accession>A0A0G3HCL5</accession>
<dbReference type="PANTHER" id="PTHR45008">
    <property type="entry name" value="PTS SYSTEM GLUCOSE-SPECIFIC EIIA COMPONENT"/>
    <property type="match status" value="1"/>
</dbReference>
<evidence type="ECO:0000256" key="5">
    <source>
        <dbReference type="ARBA" id="ARBA00022683"/>
    </source>
</evidence>
<dbReference type="PANTHER" id="PTHR45008:SF1">
    <property type="entry name" value="PTS SYSTEM GLUCOSE-SPECIFIC EIIA COMPONENT"/>
    <property type="match status" value="1"/>
</dbReference>
<comment type="subcellular location">
    <subcellularLocation>
        <location evidence="1">Cytoplasm</location>
    </subcellularLocation>
</comment>
<dbReference type="PROSITE" id="PS51093">
    <property type="entry name" value="PTS_EIIA_TYPE_1"/>
    <property type="match status" value="1"/>
</dbReference>
<dbReference type="OrthoDB" id="9797715at2"/>
<evidence type="ECO:0000256" key="2">
    <source>
        <dbReference type="ARBA" id="ARBA00022448"/>
    </source>
</evidence>
<keyword evidence="9" id="KW-1185">Reference proteome</keyword>
<keyword evidence="3" id="KW-0762">Sugar transport</keyword>
<dbReference type="Gene3D" id="2.70.70.10">
    <property type="entry name" value="Glucose Permease (Domain IIA)"/>
    <property type="match status" value="1"/>
</dbReference>
<sequence length="159" mass="16505">MFGFGKKKQQSIALTAPCAGRVVALAQVKDPAFAEGMLGKGFAVEHTELPDTVEIVAPVAGTINHVFKTGHAFIVHSESGLDVLVHIGFDTVKLKGDGFEILKAKGDTVAAGEPVVRVEAARLAAQGVDLTTPVVFPDSSRIDEIELGADGATATLLEG</sequence>